<dbReference type="Proteomes" id="UP000611640">
    <property type="component" value="Chromosome"/>
</dbReference>
<sequence length="119" mass="12800">MAKDYYAILGVGREATPDEIKRAYRKLARQYHPDVNSEPDAQERFKEINAAYEVLSDPQKRQMVDMGADPLAPAAAGPAPAVRADRSSASRTSWTRSSAVPPAARAAAPGRVPGPAPTR</sequence>
<evidence type="ECO:0000256" key="1">
    <source>
        <dbReference type="SAM" id="MobiDB-lite"/>
    </source>
</evidence>
<dbReference type="InterPro" id="IPR001623">
    <property type="entry name" value="DnaJ_domain"/>
</dbReference>
<organism evidence="3 4">
    <name type="scientific">Actinocatenispora thailandica</name>
    <dbReference type="NCBI Taxonomy" id="227318"/>
    <lineage>
        <taxon>Bacteria</taxon>
        <taxon>Bacillati</taxon>
        <taxon>Actinomycetota</taxon>
        <taxon>Actinomycetes</taxon>
        <taxon>Micromonosporales</taxon>
        <taxon>Micromonosporaceae</taxon>
        <taxon>Actinocatenispora</taxon>
    </lineage>
</organism>
<dbReference type="GO" id="GO:0042026">
    <property type="term" value="P:protein refolding"/>
    <property type="evidence" value="ECO:0007669"/>
    <property type="project" value="TreeGrafter"/>
</dbReference>
<dbReference type="PANTHER" id="PTHR43096">
    <property type="entry name" value="DNAJ HOMOLOG 1, MITOCHONDRIAL-RELATED"/>
    <property type="match status" value="1"/>
</dbReference>
<feature type="region of interest" description="Disordered" evidence="1">
    <location>
        <begin position="68"/>
        <end position="119"/>
    </location>
</feature>
<evidence type="ECO:0000259" key="2">
    <source>
        <dbReference type="PROSITE" id="PS50076"/>
    </source>
</evidence>
<dbReference type="GO" id="GO:0005737">
    <property type="term" value="C:cytoplasm"/>
    <property type="evidence" value="ECO:0007669"/>
    <property type="project" value="TreeGrafter"/>
</dbReference>
<accession>A0A7R7HV57</accession>
<dbReference type="PANTHER" id="PTHR43096:SF48">
    <property type="entry name" value="CHAPERONE PROTEIN DNAJ"/>
    <property type="match status" value="1"/>
</dbReference>
<evidence type="ECO:0000313" key="3">
    <source>
        <dbReference type="EMBL" id="BCJ33802.1"/>
    </source>
</evidence>
<dbReference type="PRINTS" id="PR00625">
    <property type="entry name" value="JDOMAIN"/>
</dbReference>
<dbReference type="Gene3D" id="1.10.287.110">
    <property type="entry name" value="DnaJ domain"/>
    <property type="match status" value="1"/>
</dbReference>
<dbReference type="PROSITE" id="PS50076">
    <property type="entry name" value="DNAJ_2"/>
    <property type="match status" value="1"/>
</dbReference>
<dbReference type="AlphaFoldDB" id="A0A7R7HV57"/>
<dbReference type="SMART" id="SM00271">
    <property type="entry name" value="DnaJ"/>
    <property type="match status" value="1"/>
</dbReference>
<evidence type="ECO:0000313" key="4">
    <source>
        <dbReference type="Proteomes" id="UP000611640"/>
    </source>
</evidence>
<gene>
    <name evidence="3" type="ORF">Athai_13050</name>
</gene>
<name>A0A7R7HV57_9ACTN</name>
<proteinExistence type="predicted"/>
<dbReference type="GO" id="GO:0051082">
    <property type="term" value="F:unfolded protein binding"/>
    <property type="evidence" value="ECO:0007669"/>
    <property type="project" value="TreeGrafter"/>
</dbReference>
<dbReference type="KEGG" id="atl:Athai_13050"/>
<dbReference type="EMBL" id="AP023355">
    <property type="protein sequence ID" value="BCJ33802.1"/>
    <property type="molecule type" value="Genomic_DNA"/>
</dbReference>
<feature type="domain" description="J" evidence="2">
    <location>
        <begin position="4"/>
        <end position="68"/>
    </location>
</feature>
<dbReference type="Pfam" id="PF00226">
    <property type="entry name" value="DnaJ"/>
    <property type="match status" value="1"/>
</dbReference>
<keyword evidence="4" id="KW-1185">Reference proteome</keyword>
<feature type="compositionally biased region" description="Low complexity" evidence="1">
    <location>
        <begin position="68"/>
        <end position="82"/>
    </location>
</feature>
<reference evidence="3 4" key="1">
    <citation type="submission" date="2020-08" db="EMBL/GenBank/DDBJ databases">
        <title>Whole genome shotgun sequence of Actinocatenispora thailandica NBRC 105041.</title>
        <authorList>
            <person name="Komaki H."/>
            <person name="Tamura T."/>
        </authorList>
    </citation>
    <scope>NUCLEOTIDE SEQUENCE [LARGE SCALE GENOMIC DNA]</scope>
    <source>
        <strain evidence="3 4">NBRC 105041</strain>
    </source>
</reference>
<dbReference type="InterPro" id="IPR036869">
    <property type="entry name" value="J_dom_sf"/>
</dbReference>
<dbReference type="CDD" id="cd06257">
    <property type="entry name" value="DnaJ"/>
    <property type="match status" value="1"/>
</dbReference>
<feature type="compositionally biased region" description="Low complexity" evidence="1">
    <location>
        <begin position="89"/>
        <end position="111"/>
    </location>
</feature>
<dbReference type="SUPFAM" id="SSF46565">
    <property type="entry name" value="Chaperone J-domain"/>
    <property type="match status" value="1"/>
</dbReference>
<protein>
    <recommendedName>
        <fullName evidence="2">J domain-containing protein</fullName>
    </recommendedName>
</protein>